<dbReference type="AlphaFoldDB" id="A0A9P6KZR4"/>
<accession>A0A9P6KZR4</accession>
<dbReference type="EMBL" id="SBJO01000074">
    <property type="protein sequence ID" value="KAF9763458.1"/>
    <property type="molecule type" value="Genomic_DNA"/>
</dbReference>
<proteinExistence type="predicted"/>
<dbReference type="Proteomes" id="UP000740883">
    <property type="component" value="Unassembled WGS sequence"/>
</dbReference>
<evidence type="ECO:0000313" key="1">
    <source>
        <dbReference type="EMBL" id="KAF9763458.1"/>
    </source>
</evidence>
<dbReference type="OrthoDB" id="2198700at2759"/>
<organism evidence="1 2">
    <name type="scientific">Nosema granulosis</name>
    <dbReference type="NCBI Taxonomy" id="83296"/>
    <lineage>
        <taxon>Eukaryota</taxon>
        <taxon>Fungi</taxon>
        <taxon>Fungi incertae sedis</taxon>
        <taxon>Microsporidia</taxon>
        <taxon>Nosematidae</taxon>
        <taxon>Nosema</taxon>
    </lineage>
</organism>
<name>A0A9P6KZR4_9MICR</name>
<sequence>LRSKAILEVERKNSTHFSQINAYLRVKYNLKEEPDLSLDVIRSKKRGVLYVLYDEINKKHQHKKLYSQSKNPTFSMKDFSFWCCMMKLTKNINTKNCTANPKILPSQ</sequence>
<evidence type="ECO:0000313" key="2">
    <source>
        <dbReference type="Proteomes" id="UP000740883"/>
    </source>
</evidence>
<reference evidence="1 2" key="1">
    <citation type="journal article" date="2020" name="Genome Biol. Evol.">
        <title>Comparative genomics of strictly vertically transmitted, feminizing microsporidia endosymbionts of amphipod crustaceans.</title>
        <authorList>
            <person name="Cormier A."/>
            <person name="Chebbi M.A."/>
            <person name="Giraud I."/>
            <person name="Wattier R."/>
            <person name="Teixeira M."/>
            <person name="Gilbert C."/>
            <person name="Rigaud T."/>
            <person name="Cordaux R."/>
        </authorList>
    </citation>
    <scope>NUCLEOTIDE SEQUENCE [LARGE SCALE GENOMIC DNA]</scope>
    <source>
        <strain evidence="1 2">Ou3-Ou53</strain>
    </source>
</reference>
<feature type="non-terminal residue" evidence="1">
    <location>
        <position position="1"/>
    </location>
</feature>
<protein>
    <submittedName>
        <fullName evidence="1">Uncharacterized protein</fullName>
    </submittedName>
</protein>
<keyword evidence="2" id="KW-1185">Reference proteome</keyword>
<gene>
    <name evidence="1" type="ORF">NGRA_1258</name>
</gene>
<comment type="caution">
    <text evidence="1">The sequence shown here is derived from an EMBL/GenBank/DDBJ whole genome shotgun (WGS) entry which is preliminary data.</text>
</comment>